<dbReference type="AlphaFoldDB" id="A0A6V8LK73"/>
<dbReference type="Gene3D" id="3.90.20.20">
    <property type="match status" value="1"/>
</dbReference>
<dbReference type="GO" id="GO:0042803">
    <property type="term" value="F:protein homodimerization activity"/>
    <property type="evidence" value="ECO:0007669"/>
    <property type="project" value="InterPro"/>
</dbReference>
<dbReference type="EMBL" id="BLTE01000003">
    <property type="protein sequence ID" value="GFK93122.1"/>
    <property type="molecule type" value="Genomic_DNA"/>
</dbReference>
<comment type="function">
    <text evidence="3 4">Participates actively in the response to hyperosmotic and heat shock by preventing the aggregation of stress-denatured proteins, in association with DnaK and GrpE. It is the nucleotide exchange factor for DnaK and may function as a thermosensor. Unfolded proteins bind initially to DnaJ; upon interaction with the DnaJ-bound protein, DnaK hydrolyzes its bound ATP, resulting in the formation of a stable complex. GrpE releases ADP from DnaK; ATP binding to DnaK triggers the release of the substrate protein, thus completing the reaction cycle. Several rounds of ATP-dependent interactions between DnaJ, DnaK and GrpE are required for fully efficient folding.</text>
</comment>
<dbReference type="CDD" id="cd00446">
    <property type="entry name" value="GrpE"/>
    <property type="match status" value="1"/>
</dbReference>
<dbReference type="PROSITE" id="PS01071">
    <property type="entry name" value="GRPE"/>
    <property type="match status" value="1"/>
</dbReference>
<dbReference type="SUPFAM" id="SSF58014">
    <property type="entry name" value="Coiled-coil domain of nucleotide exchange factor GrpE"/>
    <property type="match status" value="1"/>
</dbReference>
<dbReference type="HAMAP" id="MF_01151">
    <property type="entry name" value="GrpE"/>
    <property type="match status" value="1"/>
</dbReference>
<dbReference type="GO" id="GO:0051087">
    <property type="term" value="F:protein-folding chaperone binding"/>
    <property type="evidence" value="ECO:0007669"/>
    <property type="project" value="InterPro"/>
</dbReference>
<proteinExistence type="inferred from homology"/>
<organism evidence="6 7">
    <name type="scientific">Fundidesulfovibrio magnetotacticus</name>
    <dbReference type="NCBI Taxonomy" id="2730080"/>
    <lineage>
        <taxon>Bacteria</taxon>
        <taxon>Pseudomonadati</taxon>
        <taxon>Thermodesulfobacteriota</taxon>
        <taxon>Desulfovibrionia</taxon>
        <taxon>Desulfovibrionales</taxon>
        <taxon>Desulfovibrionaceae</taxon>
        <taxon>Fundidesulfovibrio</taxon>
    </lineage>
</organism>
<name>A0A6V8LK73_9BACT</name>
<evidence type="ECO:0000256" key="2">
    <source>
        <dbReference type="ARBA" id="ARBA00023186"/>
    </source>
</evidence>
<dbReference type="RefSeq" id="WP_173081848.1">
    <property type="nucleotide sequence ID" value="NZ_BLTE01000003.1"/>
</dbReference>
<keyword evidence="7" id="KW-1185">Reference proteome</keyword>
<dbReference type="Pfam" id="PF01025">
    <property type="entry name" value="GrpE"/>
    <property type="match status" value="1"/>
</dbReference>
<reference evidence="6 7" key="2">
    <citation type="submission" date="2020-05" db="EMBL/GenBank/DDBJ databases">
        <title>Draft genome sequence of Desulfovibrio sp. strainFSS-1.</title>
        <authorList>
            <person name="Shimoshige H."/>
            <person name="Kobayashi H."/>
            <person name="Maekawa T."/>
        </authorList>
    </citation>
    <scope>NUCLEOTIDE SEQUENCE [LARGE SCALE GENOMIC DNA]</scope>
    <source>
        <strain evidence="6 7">SIID29052-01</strain>
    </source>
</reference>
<dbReference type="PRINTS" id="PR00773">
    <property type="entry name" value="GRPEPROTEIN"/>
</dbReference>
<gene>
    <name evidence="3 6" type="primary">grpE</name>
    <name evidence="6" type="ORF">NNJEOMEG_00951</name>
</gene>
<evidence type="ECO:0000313" key="7">
    <source>
        <dbReference type="Proteomes" id="UP000494245"/>
    </source>
</evidence>
<dbReference type="GO" id="GO:0000774">
    <property type="term" value="F:adenyl-nucleotide exchange factor activity"/>
    <property type="evidence" value="ECO:0007669"/>
    <property type="project" value="InterPro"/>
</dbReference>
<keyword evidence="3" id="KW-0963">Cytoplasm</keyword>
<sequence length="165" mass="17855">MTTPENDAPAEAPLSLEEQVEKLKQEVAAEADKRLRALAETENLKKRLIREKEEFVRYAAESVLADLLPVLDNLDLALAHGAAVPGCKDVVLGVEMTRKVFLDTLARHGLEPCGAPGEEFNPEIHEAVGAQPGGGMAPGHVLSVMQAGYRLRGRLLRPAKVMVSQ</sequence>
<reference evidence="6 7" key="1">
    <citation type="submission" date="2020-04" db="EMBL/GenBank/DDBJ databases">
        <authorList>
            <consortium name="Desulfovibrio sp. FSS-1 genome sequencing consortium"/>
            <person name="Shimoshige H."/>
            <person name="Kobayashi H."/>
            <person name="Maekawa T."/>
        </authorList>
    </citation>
    <scope>NUCLEOTIDE SEQUENCE [LARGE SCALE GENOMIC DNA]</scope>
    <source>
        <strain evidence="6 7">SIID29052-01</strain>
    </source>
</reference>
<comment type="caution">
    <text evidence="6">The sequence shown here is derived from an EMBL/GenBank/DDBJ whole genome shotgun (WGS) entry which is preliminary data.</text>
</comment>
<dbReference type="GO" id="GO:0006457">
    <property type="term" value="P:protein folding"/>
    <property type="evidence" value="ECO:0007669"/>
    <property type="project" value="InterPro"/>
</dbReference>
<protein>
    <recommendedName>
        <fullName evidence="3 4">Protein GrpE</fullName>
    </recommendedName>
    <alternativeName>
        <fullName evidence="3">HSP-70 cofactor</fullName>
    </alternativeName>
</protein>
<dbReference type="SUPFAM" id="SSF51064">
    <property type="entry name" value="Head domain of nucleotide exchange factor GrpE"/>
    <property type="match status" value="1"/>
</dbReference>
<accession>A0A6V8LK73</accession>
<dbReference type="GO" id="GO:0051082">
    <property type="term" value="F:unfolded protein binding"/>
    <property type="evidence" value="ECO:0007669"/>
    <property type="project" value="TreeGrafter"/>
</dbReference>
<keyword evidence="2 3" id="KW-0143">Chaperone</keyword>
<evidence type="ECO:0000256" key="5">
    <source>
        <dbReference type="RuleBase" id="RU004478"/>
    </source>
</evidence>
<dbReference type="Proteomes" id="UP000494245">
    <property type="component" value="Unassembled WGS sequence"/>
</dbReference>
<comment type="similarity">
    <text evidence="1 3 5">Belongs to the GrpE family.</text>
</comment>
<evidence type="ECO:0000256" key="1">
    <source>
        <dbReference type="ARBA" id="ARBA00009054"/>
    </source>
</evidence>
<evidence type="ECO:0000313" key="6">
    <source>
        <dbReference type="EMBL" id="GFK93122.1"/>
    </source>
</evidence>
<dbReference type="Gene3D" id="2.30.22.10">
    <property type="entry name" value="Head domain of nucleotide exchange factor GrpE"/>
    <property type="match status" value="1"/>
</dbReference>
<dbReference type="PANTHER" id="PTHR21237:SF23">
    <property type="entry name" value="GRPE PROTEIN HOMOLOG, MITOCHONDRIAL"/>
    <property type="match status" value="1"/>
</dbReference>
<dbReference type="PANTHER" id="PTHR21237">
    <property type="entry name" value="GRPE PROTEIN"/>
    <property type="match status" value="1"/>
</dbReference>
<keyword evidence="3 4" id="KW-0346">Stress response</keyword>
<evidence type="ECO:0000256" key="4">
    <source>
        <dbReference type="RuleBase" id="RU000639"/>
    </source>
</evidence>
<dbReference type="InterPro" id="IPR009012">
    <property type="entry name" value="GrpE_head"/>
</dbReference>
<dbReference type="GO" id="GO:0005737">
    <property type="term" value="C:cytoplasm"/>
    <property type="evidence" value="ECO:0007669"/>
    <property type="project" value="UniProtKB-SubCell"/>
</dbReference>
<comment type="subunit">
    <text evidence="3">Homodimer.</text>
</comment>
<dbReference type="InterPro" id="IPR013805">
    <property type="entry name" value="GrpE_CC"/>
</dbReference>
<dbReference type="InterPro" id="IPR000740">
    <property type="entry name" value="GrpE"/>
</dbReference>
<evidence type="ECO:0000256" key="3">
    <source>
        <dbReference type="HAMAP-Rule" id="MF_01151"/>
    </source>
</evidence>
<comment type="subcellular location">
    <subcellularLocation>
        <location evidence="3">Cytoplasm</location>
    </subcellularLocation>
</comment>